<keyword evidence="1" id="KW-0863">Zinc-finger</keyword>
<sequence>MAAAAAAATLSQCSFLPTLTCMKPNPKRKPINPLLFPNSYKPISFSTTNPRLRISHTEAILPKRSRRLFVVSGLVDGNSETYPEVESNDLNEESATIDIKLPRRSLLVQFTCNECGERSQRLINRLAYERGLVFVQCAGCERYHKLADNLGLIVEYDLREEISAESNADQRTGDGAGAVSSDAVVTVGAGAGEGTNDGEGAGGGIAGAGTGAGGGVAGAGAGTSLAGAGAGGGVAGAGAGDTCGGGVAGGGIGVAAGELCGGCGGGTTGVVAGATLGDGDDIGVVAGGGVTALAGDCVGVVGVVVGGGVVVVGVDGDAAGVWASVIASGKLRHAKMRAQSTEAI</sequence>
<evidence type="ECO:0000259" key="2">
    <source>
        <dbReference type="PROSITE" id="PS51501"/>
    </source>
</evidence>
<gene>
    <name evidence="3" type="ORF">H0E87_019154</name>
</gene>
<dbReference type="Pfam" id="PF05180">
    <property type="entry name" value="zf-DNL"/>
    <property type="match status" value="1"/>
</dbReference>
<evidence type="ECO:0000313" key="3">
    <source>
        <dbReference type="EMBL" id="KAH8496282.1"/>
    </source>
</evidence>
<dbReference type="PANTHER" id="PTHR20922">
    <property type="entry name" value="DNL-TYPE ZINC FINGER PROTEIN"/>
    <property type="match status" value="1"/>
</dbReference>
<evidence type="ECO:0000313" key="4">
    <source>
        <dbReference type="Proteomes" id="UP000807159"/>
    </source>
</evidence>
<organism evidence="3 4">
    <name type="scientific">Populus deltoides</name>
    <name type="common">Eastern poplar</name>
    <name type="synonym">Eastern cottonwood</name>
    <dbReference type="NCBI Taxonomy" id="3696"/>
    <lineage>
        <taxon>Eukaryota</taxon>
        <taxon>Viridiplantae</taxon>
        <taxon>Streptophyta</taxon>
        <taxon>Embryophyta</taxon>
        <taxon>Tracheophyta</taxon>
        <taxon>Spermatophyta</taxon>
        <taxon>Magnoliopsida</taxon>
        <taxon>eudicotyledons</taxon>
        <taxon>Gunneridae</taxon>
        <taxon>Pentapetalae</taxon>
        <taxon>rosids</taxon>
        <taxon>fabids</taxon>
        <taxon>Malpighiales</taxon>
        <taxon>Salicaceae</taxon>
        <taxon>Saliceae</taxon>
        <taxon>Populus</taxon>
    </lineage>
</organism>
<name>A0A8T2XTN0_POPDE</name>
<keyword evidence="1" id="KW-0862">Zinc</keyword>
<reference evidence="3" key="1">
    <citation type="journal article" date="2021" name="J. Hered.">
        <title>Genome Assembly of Salicaceae Populus deltoides (Eastern Cottonwood) I-69 Based on Nanopore Sequencing and Hi-C Technologies.</title>
        <authorList>
            <person name="Bai S."/>
            <person name="Wu H."/>
            <person name="Zhang J."/>
            <person name="Pan Z."/>
            <person name="Zhao W."/>
            <person name="Li Z."/>
            <person name="Tong C."/>
        </authorList>
    </citation>
    <scope>NUCLEOTIDE SEQUENCE</scope>
    <source>
        <tissue evidence="3">Leaf</tissue>
    </source>
</reference>
<dbReference type="GO" id="GO:0050821">
    <property type="term" value="P:protein stabilization"/>
    <property type="evidence" value="ECO:0007669"/>
    <property type="project" value="TreeGrafter"/>
</dbReference>
<dbReference type="InterPro" id="IPR024158">
    <property type="entry name" value="Mt_import_TIM15"/>
</dbReference>
<dbReference type="PROSITE" id="PS51501">
    <property type="entry name" value="ZF_DNL"/>
    <property type="match status" value="1"/>
</dbReference>
<evidence type="ECO:0000256" key="1">
    <source>
        <dbReference type="PROSITE-ProRule" id="PRU00834"/>
    </source>
</evidence>
<dbReference type="InterPro" id="IPR007853">
    <property type="entry name" value="Znf_DNL-typ"/>
</dbReference>
<dbReference type="GO" id="GO:0006457">
    <property type="term" value="P:protein folding"/>
    <property type="evidence" value="ECO:0007669"/>
    <property type="project" value="TreeGrafter"/>
</dbReference>
<proteinExistence type="predicted"/>
<dbReference type="GO" id="GO:0005739">
    <property type="term" value="C:mitochondrion"/>
    <property type="evidence" value="ECO:0007669"/>
    <property type="project" value="TreeGrafter"/>
</dbReference>
<feature type="domain" description="DNL-type" evidence="2">
    <location>
        <begin position="101"/>
        <end position="210"/>
    </location>
</feature>
<keyword evidence="1" id="KW-0479">Metal-binding</keyword>
<accession>A0A8T2XTN0</accession>
<dbReference type="GO" id="GO:0008270">
    <property type="term" value="F:zinc ion binding"/>
    <property type="evidence" value="ECO:0007669"/>
    <property type="project" value="UniProtKB-KW"/>
</dbReference>
<dbReference type="AlphaFoldDB" id="A0A8T2XTN0"/>
<dbReference type="PANTHER" id="PTHR20922:SF19">
    <property type="entry name" value="F24J5.3"/>
    <property type="match status" value="1"/>
</dbReference>
<dbReference type="Proteomes" id="UP000807159">
    <property type="component" value="Chromosome 10"/>
</dbReference>
<keyword evidence="4" id="KW-1185">Reference proteome</keyword>
<dbReference type="EMBL" id="JACEGQ020000010">
    <property type="protein sequence ID" value="KAH8496282.1"/>
    <property type="molecule type" value="Genomic_DNA"/>
</dbReference>
<dbReference type="GO" id="GO:0051087">
    <property type="term" value="F:protein-folding chaperone binding"/>
    <property type="evidence" value="ECO:0007669"/>
    <property type="project" value="TreeGrafter"/>
</dbReference>
<comment type="caution">
    <text evidence="3">The sequence shown here is derived from an EMBL/GenBank/DDBJ whole genome shotgun (WGS) entry which is preliminary data.</text>
</comment>
<dbReference type="GO" id="GO:0030150">
    <property type="term" value="P:protein import into mitochondrial matrix"/>
    <property type="evidence" value="ECO:0007669"/>
    <property type="project" value="TreeGrafter"/>
</dbReference>
<protein>
    <recommendedName>
        <fullName evidence="2">DNL-type domain-containing protein</fullName>
    </recommendedName>
</protein>